<keyword evidence="2" id="KW-1185">Reference proteome</keyword>
<organism evidence="1 2">
    <name type="scientific">Methanocella arvoryzae (strain DSM 22066 / NBRC 105507 / MRE50)</name>
    <dbReference type="NCBI Taxonomy" id="351160"/>
    <lineage>
        <taxon>Archaea</taxon>
        <taxon>Methanobacteriati</taxon>
        <taxon>Methanobacteriota</taxon>
        <taxon>Stenosarchaea group</taxon>
        <taxon>Methanomicrobia</taxon>
        <taxon>Methanocellales</taxon>
        <taxon>Methanocellaceae</taxon>
        <taxon>Methanocella</taxon>
    </lineage>
</organism>
<gene>
    <name evidence="1" type="ORF">RCIX1892</name>
</gene>
<evidence type="ECO:0000313" key="2">
    <source>
        <dbReference type="Proteomes" id="UP000000663"/>
    </source>
</evidence>
<evidence type="ECO:0000313" key="1">
    <source>
        <dbReference type="EMBL" id="CAJ37067.1"/>
    </source>
</evidence>
<dbReference type="AlphaFoldDB" id="Q0W3H6"/>
<dbReference type="STRING" id="351160.RCIX1892"/>
<protein>
    <submittedName>
        <fullName evidence="1">Uncharacterized protein</fullName>
    </submittedName>
</protein>
<reference evidence="1 2" key="1">
    <citation type="journal article" date="2006" name="Science">
        <title>Genome of rice cluster I archaea -- the key methane producers in the rice rhizosphere.</title>
        <authorList>
            <person name="Erkel C."/>
            <person name="Kube M."/>
            <person name="Reinhardt R."/>
            <person name="Liesack W."/>
        </authorList>
    </citation>
    <scope>NUCLEOTIDE SEQUENCE [LARGE SCALE GENOMIC DNA]</scope>
    <source>
        <strain evidence="2">DSM 22066 / NBRC 105507 / MRE50</strain>
    </source>
</reference>
<accession>Q0W3H6</accession>
<name>Q0W3H6_METAR</name>
<dbReference type="PATRIC" id="fig|351160.9.peg.1210"/>
<dbReference type="OrthoDB" id="380830at2157"/>
<sequence length="103" mass="11718">MDRIIINVVDKSTNYQKRLIIEVKAPLQQCDFITIGEELMFDKDTDFMTFGLDITTGDRQIAIVAGEGHGLSSEELVAEIRKSLADRFEVAGEDEVQIWLREK</sequence>
<dbReference type="EMBL" id="AM114193">
    <property type="protein sequence ID" value="CAJ37067.1"/>
    <property type="molecule type" value="Genomic_DNA"/>
</dbReference>
<dbReference type="RefSeq" id="WP_012035502.1">
    <property type="nucleotide sequence ID" value="NC_009464.1"/>
</dbReference>
<dbReference type="GeneID" id="5144907"/>
<dbReference type="eggNOG" id="arCOG12566">
    <property type="taxonomic scope" value="Archaea"/>
</dbReference>
<dbReference type="KEGG" id="rci:RCIX1892"/>
<dbReference type="Proteomes" id="UP000000663">
    <property type="component" value="Chromosome"/>
</dbReference>
<proteinExistence type="predicted"/>